<reference evidence="1" key="1">
    <citation type="journal article" date="2014" name="Int. J. Syst. Evol. Microbiol.">
        <title>Complete genome sequence of Corynebacterium casei LMG S-19264T (=DSM 44701T), isolated from a smear-ripened cheese.</title>
        <authorList>
            <consortium name="US DOE Joint Genome Institute (JGI-PGF)"/>
            <person name="Walter F."/>
            <person name="Albersmeier A."/>
            <person name="Kalinowski J."/>
            <person name="Ruckert C."/>
        </authorList>
    </citation>
    <scope>NUCLEOTIDE SEQUENCE</scope>
    <source>
        <strain evidence="1">JCM 4386</strain>
    </source>
</reference>
<comment type="caution">
    <text evidence="1">The sequence shown here is derived from an EMBL/GenBank/DDBJ whole genome shotgun (WGS) entry which is preliminary data.</text>
</comment>
<dbReference type="RefSeq" id="WP_190154161.1">
    <property type="nucleotide sequence ID" value="NZ_BMTL01000057.1"/>
</dbReference>
<reference evidence="1" key="2">
    <citation type="submission" date="2020-09" db="EMBL/GenBank/DDBJ databases">
        <authorList>
            <person name="Sun Q."/>
            <person name="Ohkuma M."/>
        </authorList>
    </citation>
    <scope>NUCLEOTIDE SEQUENCE</scope>
    <source>
        <strain evidence="1">JCM 4386</strain>
    </source>
</reference>
<dbReference type="Proteomes" id="UP000606194">
    <property type="component" value="Unassembled WGS sequence"/>
</dbReference>
<evidence type="ECO:0000313" key="1">
    <source>
        <dbReference type="EMBL" id="GGS28807.1"/>
    </source>
</evidence>
<dbReference type="AlphaFoldDB" id="A0A918GCP4"/>
<evidence type="ECO:0000313" key="2">
    <source>
        <dbReference type="Proteomes" id="UP000606194"/>
    </source>
</evidence>
<protein>
    <submittedName>
        <fullName evidence="1">Uncharacterized protein</fullName>
    </submittedName>
</protein>
<organism evidence="1 2">
    <name type="scientific">Streptomyces humidus</name>
    <dbReference type="NCBI Taxonomy" id="52259"/>
    <lineage>
        <taxon>Bacteria</taxon>
        <taxon>Bacillati</taxon>
        <taxon>Actinomycetota</taxon>
        <taxon>Actinomycetes</taxon>
        <taxon>Kitasatosporales</taxon>
        <taxon>Streptomycetaceae</taxon>
        <taxon>Streptomyces</taxon>
    </lineage>
</organism>
<gene>
    <name evidence="1" type="ORF">GCM10010269_79410</name>
</gene>
<dbReference type="EMBL" id="BMTL01000057">
    <property type="protein sequence ID" value="GGS28807.1"/>
    <property type="molecule type" value="Genomic_DNA"/>
</dbReference>
<proteinExistence type="predicted"/>
<name>A0A918GCP4_9ACTN</name>
<keyword evidence="2" id="KW-1185">Reference proteome</keyword>
<sequence>MSADLQLCIHSVPADEVVALLDLMREHKLHGEYERGPVEALTLGQVYRARDAALGLCEEVAARLEEDAPNAVFELWQDPHWSADGHYHAHVPQFGHFEAGCDAEGVPHVGVHDLIQRLSNSPAATLGDWMAGEGAGLLGVAVLAVVGEYRAQRSSGS</sequence>
<accession>A0A918GCP4</accession>